<reference evidence="3" key="1">
    <citation type="journal article" date="2020" name="mSystems">
        <title>Genome- and Community-Level Interaction Insights into Carbon Utilization and Element Cycling Functions of Hydrothermarchaeota in Hydrothermal Sediment.</title>
        <authorList>
            <person name="Zhou Z."/>
            <person name="Liu Y."/>
            <person name="Xu W."/>
            <person name="Pan J."/>
            <person name="Luo Z.H."/>
            <person name="Li M."/>
        </authorList>
    </citation>
    <scope>NUCLEOTIDE SEQUENCE [LARGE SCALE GENOMIC DNA]</scope>
    <source>
        <strain evidence="3">SpSt-468</strain>
    </source>
</reference>
<protein>
    <submittedName>
        <fullName evidence="3">Uncharacterized protein</fullName>
    </submittedName>
</protein>
<dbReference type="PANTHER" id="PTHR47618:SF1">
    <property type="entry name" value="BIFUNCTIONAL OLIGORIBONUCLEASE AND PAP PHOSPHATASE NRNA"/>
    <property type="match status" value="1"/>
</dbReference>
<dbReference type="Gene3D" id="3.10.310.30">
    <property type="match status" value="1"/>
</dbReference>
<dbReference type="AlphaFoldDB" id="A0A7C3F3K6"/>
<dbReference type="Pfam" id="PF01368">
    <property type="entry name" value="DHH"/>
    <property type="match status" value="1"/>
</dbReference>
<dbReference type="InterPro" id="IPR001667">
    <property type="entry name" value="DDH_dom"/>
</dbReference>
<dbReference type="GO" id="GO:0003676">
    <property type="term" value="F:nucleic acid binding"/>
    <property type="evidence" value="ECO:0007669"/>
    <property type="project" value="InterPro"/>
</dbReference>
<gene>
    <name evidence="3" type="ORF">ENS19_01540</name>
</gene>
<proteinExistence type="predicted"/>
<name>A0A7C3F3K6_9CREN</name>
<sequence length="333" mass="35788">MAKLIDFLKGFRWVTITCHPNADPDCLGSAYALESALNEHSPASRVTIYVPDGISSSSNKFAAYIGIEPSTEIPPETDVFALVDMPSLDQVPSVKAIVEEKGTPFALVDHHTKEKATFRRAAFSLVKTRSSTCEVLYGAIGRDIKEKKALEALLAGIIYDSRRFLIHPQTAVATASRIMRRGVEIQAVMETLFNDPDPSERMAKLKGASRVRLKRVGDWIIAFSNIGSFEGSVARALTDLGADLALVVSEDDGKVRLTGRSTEKFSKSTGLSLGGDVMQPLAVEFNGQGGGHPTAASANLTASPKEVLKAAEALIAKRLGVPTSAFKDILTKK</sequence>
<dbReference type="InterPro" id="IPR038763">
    <property type="entry name" value="DHH_sf"/>
</dbReference>
<dbReference type="InterPro" id="IPR051319">
    <property type="entry name" value="Oligoribo/pAp-PDE_c-di-AMP_PDE"/>
</dbReference>
<dbReference type="InterPro" id="IPR003156">
    <property type="entry name" value="DHHA1_dom"/>
</dbReference>
<dbReference type="Pfam" id="PF02272">
    <property type="entry name" value="DHHA1"/>
    <property type="match status" value="1"/>
</dbReference>
<feature type="domain" description="DDH" evidence="1">
    <location>
        <begin position="14"/>
        <end position="157"/>
    </location>
</feature>
<organism evidence="3">
    <name type="scientific">Candidatus Methanomethylicus mesodigestus</name>
    <dbReference type="NCBI Taxonomy" id="1867258"/>
    <lineage>
        <taxon>Archaea</taxon>
        <taxon>Thermoproteota</taxon>
        <taxon>Methanosuratincolia</taxon>
        <taxon>Candidatus Methanomethylicales</taxon>
        <taxon>Candidatus Methanomethylicaceae</taxon>
        <taxon>Candidatus Methanomethylicus</taxon>
    </lineage>
</organism>
<comment type="caution">
    <text evidence="3">The sequence shown here is derived from an EMBL/GenBank/DDBJ whole genome shotgun (WGS) entry which is preliminary data.</text>
</comment>
<evidence type="ECO:0000259" key="2">
    <source>
        <dbReference type="Pfam" id="PF02272"/>
    </source>
</evidence>
<evidence type="ECO:0000259" key="1">
    <source>
        <dbReference type="Pfam" id="PF01368"/>
    </source>
</evidence>
<dbReference type="PANTHER" id="PTHR47618">
    <property type="entry name" value="BIFUNCTIONAL OLIGORIBONUCLEASE AND PAP PHOSPHATASE NRNA"/>
    <property type="match status" value="1"/>
</dbReference>
<dbReference type="SUPFAM" id="SSF64182">
    <property type="entry name" value="DHH phosphoesterases"/>
    <property type="match status" value="1"/>
</dbReference>
<dbReference type="EMBL" id="DSTX01000002">
    <property type="protein sequence ID" value="HFK19946.1"/>
    <property type="molecule type" value="Genomic_DNA"/>
</dbReference>
<accession>A0A7C3F3K6</accession>
<feature type="domain" description="DHHA1" evidence="2">
    <location>
        <begin position="239"/>
        <end position="315"/>
    </location>
</feature>
<dbReference type="Gene3D" id="3.90.1640.10">
    <property type="entry name" value="inorganic pyrophosphatase (n-terminal core)"/>
    <property type="match status" value="1"/>
</dbReference>
<evidence type="ECO:0000313" key="3">
    <source>
        <dbReference type="EMBL" id="HFK19946.1"/>
    </source>
</evidence>